<sequence>MSASSVHQSADKRENDGRGEQDAPRQTLVRMSYLDAIVQAQIEELERDERVILMGEDIEVYGGGKIVGRFDSTRVWNVPISETSFTGVGVGAAITGLRPIVDLSIASFMYLASDPIINQAAKLRYMTGGQIQVPIVFRCCMYYGMSIAAQHSDRPYPAFMNTPGLKIVCAASPGDIKGLMKSAVRDDDPVMIFEDAKLWATKGDVPTDPNYLIPIGKADVKKVGTDVTVVAIAGAMRPVLEAEKVLSKEGISIEVIDPRTLKPLDLETIVSSVAKTGRLLLVENAHRMCNVSAEIAAGVCEVAFDSLKQPILRLCAPDVHVPFSPALEAALYPTNVDIIAAVKKLL</sequence>
<organism evidence="6 7">
    <name type="scientific">Steroidobacter flavus</name>
    <dbReference type="NCBI Taxonomy" id="1842136"/>
    <lineage>
        <taxon>Bacteria</taxon>
        <taxon>Pseudomonadati</taxon>
        <taxon>Pseudomonadota</taxon>
        <taxon>Gammaproteobacteria</taxon>
        <taxon>Steroidobacterales</taxon>
        <taxon>Steroidobacteraceae</taxon>
        <taxon>Steroidobacter</taxon>
    </lineage>
</organism>
<dbReference type="PANTHER" id="PTHR43257:SF2">
    <property type="entry name" value="PYRUVATE DEHYDROGENASE E1 COMPONENT SUBUNIT BETA"/>
    <property type="match status" value="1"/>
</dbReference>
<dbReference type="InterPro" id="IPR029061">
    <property type="entry name" value="THDP-binding"/>
</dbReference>
<dbReference type="InterPro" id="IPR033248">
    <property type="entry name" value="Transketolase_C"/>
</dbReference>
<feature type="compositionally biased region" description="Basic and acidic residues" evidence="4">
    <location>
        <begin position="9"/>
        <end position="23"/>
    </location>
</feature>
<dbReference type="EMBL" id="JBHSDU010000005">
    <property type="protein sequence ID" value="MFC4311619.1"/>
    <property type="molecule type" value="Genomic_DNA"/>
</dbReference>
<comment type="cofactor">
    <cofactor evidence="1">
        <name>thiamine diphosphate</name>
        <dbReference type="ChEBI" id="CHEBI:58937"/>
    </cofactor>
</comment>
<dbReference type="EC" id="1.2.4.-" evidence="6"/>
<dbReference type="SUPFAM" id="SSF52922">
    <property type="entry name" value="TK C-terminal domain-like"/>
    <property type="match status" value="1"/>
</dbReference>
<dbReference type="SMART" id="SM00861">
    <property type="entry name" value="Transket_pyr"/>
    <property type="match status" value="1"/>
</dbReference>
<comment type="caution">
    <text evidence="6">The sequence shown here is derived from an EMBL/GenBank/DDBJ whole genome shotgun (WGS) entry which is preliminary data.</text>
</comment>
<dbReference type="InterPro" id="IPR009014">
    <property type="entry name" value="Transketo_C/PFOR_II"/>
</dbReference>
<dbReference type="RefSeq" id="WP_380600317.1">
    <property type="nucleotide sequence ID" value="NZ_JBHSDU010000005.1"/>
</dbReference>
<evidence type="ECO:0000313" key="6">
    <source>
        <dbReference type="EMBL" id="MFC4311619.1"/>
    </source>
</evidence>
<evidence type="ECO:0000256" key="4">
    <source>
        <dbReference type="SAM" id="MobiDB-lite"/>
    </source>
</evidence>
<evidence type="ECO:0000259" key="5">
    <source>
        <dbReference type="SMART" id="SM00861"/>
    </source>
</evidence>
<evidence type="ECO:0000256" key="2">
    <source>
        <dbReference type="ARBA" id="ARBA00023002"/>
    </source>
</evidence>
<protein>
    <submittedName>
        <fullName evidence="6">Alpha-ketoacid dehydrogenase subunit beta</fullName>
        <ecNumber evidence="6">1.2.4.-</ecNumber>
    </submittedName>
</protein>
<keyword evidence="2 6" id="KW-0560">Oxidoreductase</keyword>
<feature type="domain" description="Transketolase-like pyrimidine-binding" evidence="5">
    <location>
        <begin position="31"/>
        <end position="200"/>
    </location>
</feature>
<dbReference type="GO" id="GO:0016491">
    <property type="term" value="F:oxidoreductase activity"/>
    <property type="evidence" value="ECO:0007669"/>
    <property type="project" value="UniProtKB-KW"/>
</dbReference>
<dbReference type="SUPFAM" id="SSF52518">
    <property type="entry name" value="Thiamin diphosphate-binding fold (THDP-binding)"/>
    <property type="match status" value="1"/>
</dbReference>
<name>A0ABV8SZ52_9GAMM</name>
<gene>
    <name evidence="6" type="ORF">ACFPN2_21145</name>
</gene>
<feature type="region of interest" description="Disordered" evidence="4">
    <location>
        <begin position="1"/>
        <end position="25"/>
    </location>
</feature>
<evidence type="ECO:0000256" key="1">
    <source>
        <dbReference type="ARBA" id="ARBA00001964"/>
    </source>
</evidence>
<keyword evidence="3" id="KW-0786">Thiamine pyrophosphate</keyword>
<dbReference type="Gene3D" id="3.40.50.970">
    <property type="match status" value="1"/>
</dbReference>
<dbReference type="Proteomes" id="UP001595904">
    <property type="component" value="Unassembled WGS sequence"/>
</dbReference>
<evidence type="ECO:0000313" key="7">
    <source>
        <dbReference type="Proteomes" id="UP001595904"/>
    </source>
</evidence>
<proteinExistence type="predicted"/>
<dbReference type="InterPro" id="IPR005475">
    <property type="entry name" value="Transketolase-like_Pyr-bd"/>
</dbReference>
<evidence type="ECO:0000256" key="3">
    <source>
        <dbReference type="ARBA" id="ARBA00023052"/>
    </source>
</evidence>
<reference evidence="7" key="1">
    <citation type="journal article" date="2019" name="Int. J. Syst. Evol. Microbiol.">
        <title>The Global Catalogue of Microorganisms (GCM) 10K type strain sequencing project: providing services to taxonomists for standard genome sequencing and annotation.</title>
        <authorList>
            <consortium name="The Broad Institute Genomics Platform"/>
            <consortium name="The Broad Institute Genome Sequencing Center for Infectious Disease"/>
            <person name="Wu L."/>
            <person name="Ma J."/>
        </authorList>
    </citation>
    <scope>NUCLEOTIDE SEQUENCE [LARGE SCALE GENOMIC DNA]</scope>
    <source>
        <strain evidence="7">CGMCC 1.10759</strain>
    </source>
</reference>
<dbReference type="Gene3D" id="3.40.50.920">
    <property type="match status" value="1"/>
</dbReference>
<accession>A0ABV8SZ52</accession>
<keyword evidence="7" id="KW-1185">Reference proteome</keyword>
<dbReference type="Pfam" id="PF02780">
    <property type="entry name" value="Transketolase_C"/>
    <property type="match status" value="1"/>
</dbReference>
<dbReference type="Pfam" id="PF02779">
    <property type="entry name" value="Transket_pyr"/>
    <property type="match status" value="1"/>
</dbReference>
<dbReference type="PANTHER" id="PTHR43257">
    <property type="entry name" value="PYRUVATE DEHYDROGENASE E1 COMPONENT BETA SUBUNIT"/>
    <property type="match status" value="1"/>
</dbReference>